<keyword evidence="13" id="KW-0234">DNA repair</keyword>
<protein>
    <recommendedName>
        <fullName evidence="15">UvrABC system protein A</fullName>
    </recommendedName>
    <alternativeName>
        <fullName evidence="16">Excinuclease ABC subunit A</fullName>
    </alternativeName>
</protein>
<comment type="subcellular location">
    <subcellularLocation>
        <location evidence="1">Cytoplasm</location>
    </subcellularLocation>
</comment>
<dbReference type="FunFam" id="3.40.50.300:FF:000028">
    <property type="entry name" value="UvrABC system protein A"/>
    <property type="match status" value="1"/>
</dbReference>
<dbReference type="AlphaFoldDB" id="A0A9X2PZ58"/>
<evidence type="ECO:0000256" key="16">
    <source>
        <dbReference type="ARBA" id="ARBA00042156"/>
    </source>
</evidence>
<dbReference type="GO" id="GO:0016887">
    <property type="term" value="F:ATP hydrolysis activity"/>
    <property type="evidence" value="ECO:0007669"/>
    <property type="project" value="InterPro"/>
</dbReference>
<dbReference type="PROSITE" id="PS50893">
    <property type="entry name" value="ABC_TRANSPORTER_2"/>
    <property type="match status" value="1"/>
</dbReference>
<keyword evidence="10" id="KW-0067">ATP-binding</keyword>
<evidence type="ECO:0000256" key="12">
    <source>
        <dbReference type="ARBA" id="ARBA00023125"/>
    </source>
</evidence>
<evidence type="ECO:0000256" key="5">
    <source>
        <dbReference type="ARBA" id="ARBA00022741"/>
    </source>
</evidence>
<organism evidence="18 19">
    <name type="scientific">Salinibacter ruber</name>
    <dbReference type="NCBI Taxonomy" id="146919"/>
    <lineage>
        <taxon>Bacteria</taxon>
        <taxon>Pseudomonadati</taxon>
        <taxon>Rhodothermota</taxon>
        <taxon>Rhodothermia</taxon>
        <taxon>Rhodothermales</taxon>
        <taxon>Salinibacteraceae</taxon>
        <taxon>Salinibacter</taxon>
    </lineage>
</organism>
<dbReference type="CDD" id="cd03271">
    <property type="entry name" value="ABC_UvrA_II"/>
    <property type="match status" value="1"/>
</dbReference>
<keyword evidence="9" id="KW-0862">Zinc</keyword>
<dbReference type="Proteomes" id="UP001155027">
    <property type="component" value="Unassembled WGS sequence"/>
</dbReference>
<dbReference type="Gene3D" id="3.40.50.300">
    <property type="entry name" value="P-loop containing nucleotide triphosphate hydrolases"/>
    <property type="match status" value="2"/>
</dbReference>
<evidence type="ECO:0000256" key="8">
    <source>
        <dbReference type="ARBA" id="ARBA00022771"/>
    </source>
</evidence>
<reference evidence="18" key="1">
    <citation type="submission" date="2022-08" db="EMBL/GenBank/DDBJ databases">
        <title>Genomic Encyclopedia of Type Strains, Phase V (KMG-V): Genome sequencing to study the core and pangenomes of soil and plant-associated prokaryotes.</title>
        <authorList>
            <person name="Whitman W."/>
        </authorList>
    </citation>
    <scope>NUCLEOTIDE SEQUENCE</scope>
    <source>
        <strain evidence="18">0</strain>
    </source>
</reference>
<dbReference type="NCBIfam" id="NF001503">
    <property type="entry name" value="PRK00349.1"/>
    <property type="match status" value="1"/>
</dbReference>
<proteinExistence type="inferred from homology"/>
<dbReference type="InterPro" id="IPR004602">
    <property type="entry name" value="UvrA"/>
</dbReference>
<dbReference type="RefSeq" id="WP_259080492.1">
    <property type="nucleotide sequence ID" value="NZ_JANUAU010000006.1"/>
</dbReference>
<evidence type="ECO:0000313" key="18">
    <source>
        <dbReference type="EMBL" id="MCS3678168.1"/>
    </source>
</evidence>
<dbReference type="PANTHER" id="PTHR43152">
    <property type="entry name" value="UVRABC SYSTEM PROTEIN A"/>
    <property type="match status" value="1"/>
</dbReference>
<keyword evidence="11" id="KW-0267">Excision nuclease</keyword>
<keyword evidence="6" id="KW-0227">DNA damage</keyword>
<accession>A0A9X2PZ58</accession>
<evidence type="ECO:0000256" key="13">
    <source>
        <dbReference type="ARBA" id="ARBA00023204"/>
    </source>
</evidence>
<dbReference type="SMART" id="SM00382">
    <property type="entry name" value="AAA"/>
    <property type="match status" value="2"/>
</dbReference>
<dbReference type="InterPro" id="IPR041552">
    <property type="entry name" value="UvrA_DNA-bd"/>
</dbReference>
<evidence type="ECO:0000256" key="9">
    <source>
        <dbReference type="ARBA" id="ARBA00022833"/>
    </source>
</evidence>
<dbReference type="Gene3D" id="1.10.8.280">
    <property type="entry name" value="ABC transporter ATPase domain-like"/>
    <property type="match status" value="1"/>
</dbReference>
<evidence type="ECO:0000256" key="11">
    <source>
        <dbReference type="ARBA" id="ARBA00022881"/>
    </source>
</evidence>
<evidence type="ECO:0000256" key="15">
    <source>
        <dbReference type="ARBA" id="ARBA00039316"/>
    </source>
</evidence>
<evidence type="ECO:0000256" key="14">
    <source>
        <dbReference type="ARBA" id="ARBA00038000"/>
    </source>
</evidence>
<dbReference type="NCBIfam" id="TIGR00630">
    <property type="entry name" value="uvra"/>
    <property type="match status" value="1"/>
</dbReference>
<sequence length="981" mass="108504">MPTTERLPTQDPVIANASVTARESAQDHIVIRGARQHNLKDVDLDLPRNELIVFTGPSGSGKSSLCFDTIYAEGQRRYVESLSAYARQFLERMDKPEADLITGLAPAIAIEQKTSGKNPRSTVATQTEIYDHLRLLFARIGTTYSPVSGEPVSRDTPHDVADRLDDALDDGTRFYLCAPIPEHADMALRDQLTSLRERGFYRILRLPTERQAEKGQEPEILDLNQEAPSSVNHYGRARLRVLIDRLKVKTGDADTRSRIAESVEQAFDEGDGYCTVIPAPRGGYDETAHPDASQHQGPIPLFEFSAHFERDGMRFEEPTPQLFSFNSPVGACPTCQGFGRVPGLDEDLIVPNKQLSIRDGALAPFRGDKWGKHFKDLIAVAADVGLDIDCPYHELANWEEEIVWEGKDDYIGLHGFFEFLEENSYKRHYRIFRARFRGYSECPDCSGHRLCDDALYVKVGGDAVEQKHIGEICAMTTRTARDYFEALALTDYEQEVAGRVMEELRERSRYLVDVGLDYLTLDRLAQTLSGGETQRINLSTSLGSSLVGSLYVLDEPTVGLHPRDNERLIDILQRLRDLGNTVLVVEHDPVTMEAADQLVDLGPASGAFGGEVVFQGPYDEILEAEDSLTGQYLSGRKEVPVPDERRPADPDDTLVIENARQHNLKHVDVEIPLGQIVCVTGVSGSGKSTLTNQTLFEGLHRLKGGSGDGKVGAHDTIRGHENVDAVEMVDQSSIGRSPRSNPATYTNAFDGIRKLFAQTRQSQVHGYDRGTFSFNTKGGRCEECEGQGVVKVEMQFLADLYLECEACNGQRYKKEVLNVTYNGKNIADVLDMTVDEAADFFEGERAIINKLEVLQDIGLGYLTLGQPSTTLSGGEAQRIKLASHLSGRASDRTLYIFDEPTTGLHFDDIRKLLSAFEQLVENGHSVLIIEHNLDVVKYADHVIDLGPEGGDAGGNVVATGTPEEVAACDESHTGRFLQDVL</sequence>
<dbReference type="GO" id="GO:0006289">
    <property type="term" value="P:nucleotide-excision repair"/>
    <property type="evidence" value="ECO:0007669"/>
    <property type="project" value="InterPro"/>
</dbReference>
<keyword evidence="7" id="KW-0228">DNA excision</keyword>
<keyword evidence="3" id="KW-0479">Metal-binding</keyword>
<feature type="domain" description="ABC transporter" evidence="17">
    <location>
        <begin position="648"/>
        <end position="978"/>
    </location>
</feature>
<evidence type="ECO:0000313" key="19">
    <source>
        <dbReference type="Proteomes" id="UP001155027"/>
    </source>
</evidence>
<evidence type="ECO:0000256" key="2">
    <source>
        <dbReference type="ARBA" id="ARBA00022490"/>
    </source>
</evidence>
<evidence type="ECO:0000256" key="10">
    <source>
        <dbReference type="ARBA" id="ARBA00022840"/>
    </source>
</evidence>
<dbReference type="InterPro" id="IPR027417">
    <property type="entry name" value="P-loop_NTPase"/>
</dbReference>
<dbReference type="GO" id="GO:0009380">
    <property type="term" value="C:excinuclease repair complex"/>
    <property type="evidence" value="ECO:0007669"/>
    <property type="project" value="InterPro"/>
</dbReference>
<dbReference type="Gene3D" id="3.30.1490.20">
    <property type="entry name" value="ATP-grasp fold, A domain"/>
    <property type="match status" value="1"/>
</dbReference>
<dbReference type="InterPro" id="IPR013815">
    <property type="entry name" value="ATP_grasp_subdomain_1"/>
</dbReference>
<keyword evidence="5" id="KW-0547">Nucleotide-binding</keyword>
<dbReference type="SUPFAM" id="SSF52540">
    <property type="entry name" value="P-loop containing nucleoside triphosphate hydrolases"/>
    <property type="match status" value="2"/>
</dbReference>
<keyword evidence="4" id="KW-0677">Repeat</keyword>
<dbReference type="PANTHER" id="PTHR43152:SF3">
    <property type="entry name" value="UVRABC SYSTEM PROTEIN A"/>
    <property type="match status" value="1"/>
</dbReference>
<evidence type="ECO:0000256" key="1">
    <source>
        <dbReference type="ARBA" id="ARBA00004496"/>
    </source>
</evidence>
<dbReference type="InterPro" id="IPR003593">
    <property type="entry name" value="AAA+_ATPase"/>
</dbReference>
<keyword evidence="12" id="KW-0238">DNA-binding</keyword>
<keyword evidence="2" id="KW-0963">Cytoplasm</keyword>
<dbReference type="EMBL" id="JANUAU010000006">
    <property type="protein sequence ID" value="MCS3678168.1"/>
    <property type="molecule type" value="Genomic_DNA"/>
</dbReference>
<dbReference type="GO" id="GO:0008270">
    <property type="term" value="F:zinc ion binding"/>
    <property type="evidence" value="ECO:0007669"/>
    <property type="project" value="UniProtKB-KW"/>
</dbReference>
<evidence type="ECO:0000256" key="4">
    <source>
        <dbReference type="ARBA" id="ARBA00022737"/>
    </source>
</evidence>
<keyword evidence="8" id="KW-0863">Zinc-finger</keyword>
<evidence type="ECO:0000256" key="6">
    <source>
        <dbReference type="ARBA" id="ARBA00022763"/>
    </source>
</evidence>
<dbReference type="GO" id="GO:0003677">
    <property type="term" value="F:DNA binding"/>
    <property type="evidence" value="ECO:0007669"/>
    <property type="project" value="UniProtKB-KW"/>
</dbReference>
<dbReference type="InterPro" id="IPR041102">
    <property type="entry name" value="UvrA_inter"/>
</dbReference>
<comment type="similarity">
    <text evidence="14">Belongs to the ABC transporter superfamily. UvrA family.</text>
</comment>
<evidence type="ECO:0000256" key="7">
    <source>
        <dbReference type="ARBA" id="ARBA00022769"/>
    </source>
</evidence>
<evidence type="ECO:0000256" key="3">
    <source>
        <dbReference type="ARBA" id="ARBA00022723"/>
    </source>
</evidence>
<name>A0A9X2PZ58_9BACT</name>
<evidence type="ECO:0000259" key="17">
    <source>
        <dbReference type="PROSITE" id="PS50893"/>
    </source>
</evidence>
<dbReference type="Pfam" id="PF17760">
    <property type="entry name" value="UvrA_inter"/>
    <property type="match status" value="1"/>
</dbReference>
<dbReference type="InterPro" id="IPR003439">
    <property type="entry name" value="ABC_transporter-like_ATP-bd"/>
</dbReference>
<gene>
    <name evidence="18" type="ORF">GGP71_002098</name>
</gene>
<dbReference type="Gene3D" id="1.20.1580.10">
    <property type="entry name" value="ABC transporter ATPase like domain"/>
    <property type="match status" value="2"/>
</dbReference>
<comment type="caution">
    <text evidence="18">The sequence shown here is derived from an EMBL/GenBank/DDBJ whole genome shotgun (WGS) entry which is preliminary data.</text>
</comment>
<dbReference type="Pfam" id="PF17755">
    <property type="entry name" value="UvrA_DNA-bind"/>
    <property type="match status" value="1"/>
</dbReference>
<dbReference type="GO" id="GO:0005737">
    <property type="term" value="C:cytoplasm"/>
    <property type="evidence" value="ECO:0007669"/>
    <property type="project" value="UniProtKB-SubCell"/>
</dbReference>
<dbReference type="GO" id="GO:0004518">
    <property type="term" value="F:nuclease activity"/>
    <property type="evidence" value="ECO:0007669"/>
    <property type="project" value="UniProtKB-KW"/>
</dbReference>
<dbReference type="GO" id="GO:0005524">
    <property type="term" value="F:ATP binding"/>
    <property type="evidence" value="ECO:0007669"/>
    <property type="project" value="UniProtKB-KW"/>
</dbReference>